<evidence type="ECO:0000256" key="6">
    <source>
        <dbReference type="ARBA" id="ARBA00022777"/>
    </source>
</evidence>
<dbReference type="PROSITE" id="PS51189">
    <property type="entry name" value="FAT"/>
    <property type="match status" value="1"/>
</dbReference>
<protein>
    <recommendedName>
        <fullName evidence="2">non-specific serine/threonine protein kinase</fullName>
        <ecNumber evidence="2">2.7.11.1</ecNumber>
    </recommendedName>
</protein>
<keyword evidence="8" id="KW-0866">Nonsense-mediated mRNA decay</keyword>
<evidence type="ECO:0000313" key="16">
    <source>
        <dbReference type="EMBL" id="JAI31153.1"/>
    </source>
</evidence>
<evidence type="ECO:0000256" key="12">
    <source>
        <dbReference type="SAM" id="MobiDB-lite"/>
    </source>
</evidence>
<evidence type="ECO:0000256" key="3">
    <source>
        <dbReference type="ARBA" id="ARBA00022527"/>
    </source>
</evidence>
<dbReference type="EC" id="2.7.11.1" evidence="2"/>
<dbReference type="SMART" id="SM00146">
    <property type="entry name" value="PI3Kc"/>
    <property type="match status" value="1"/>
</dbReference>
<dbReference type="InterPro" id="IPR039414">
    <property type="entry name" value="SMG1_PIKKc"/>
</dbReference>
<comment type="catalytic activity">
    <reaction evidence="10">
        <text>L-seryl-[protein] + ATP = O-phospho-L-seryl-[protein] + ADP + H(+)</text>
        <dbReference type="Rhea" id="RHEA:17989"/>
        <dbReference type="Rhea" id="RHEA-COMP:9863"/>
        <dbReference type="Rhea" id="RHEA-COMP:11604"/>
        <dbReference type="ChEBI" id="CHEBI:15378"/>
        <dbReference type="ChEBI" id="CHEBI:29999"/>
        <dbReference type="ChEBI" id="CHEBI:30616"/>
        <dbReference type="ChEBI" id="CHEBI:83421"/>
        <dbReference type="ChEBI" id="CHEBI:456216"/>
        <dbReference type="EC" id="2.7.11.1"/>
    </reaction>
</comment>
<accession>A0A0K8UX79</accession>
<dbReference type="GO" id="GO:0031929">
    <property type="term" value="P:TOR signaling"/>
    <property type="evidence" value="ECO:0007669"/>
    <property type="project" value="TreeGrafter"/>
</dbReference>
<dbReference type="InterPro" id="IPR011009">
    <property type="entry name" value="Kinase-like_dom_sf"/>
</dbReference>
<dbReference type="EMBL" id="GDHF01021161">
    <property type="protein sequence ID" value="JAI31153.1"/>
    <property type="molecule type" value="Transcribed_RNA"/>
</dbReference>
<evidence type="ECO:0000256" key="2">
    <source>
        <dbReference type="ARBA" id="ARBA00012513"/>
    </source>
</evidence>
<dbReference type="InterPro" id="IPR014009">
    <property type="entry name" value="PIK_FAT"/>
</dbReference>
<reference evidence="16" key="1">
    <citation type="submission" date="2015-06" db="EMBL/GenBank/DDBJ databases">
        <authorList>
            <person name="Hoefler B.C."/>
            <person name="Straight P.D."/>
        </authorList>
    </citation>
    <scope>NUCLEOTIDE SEQUENCE</scope>
</reference>
<dbReference type="InterPro" id="IPR050517">
    <property type="entry name" value="DDR_Repair_Kinase"/>
</dbReference>
<evidence type="ECO:0000256" key="4">
    <source>
        <dbReference type="ARBA" id="ARBA00022679"/>
    </source>
</evidence>
<feature type="domain" description="PI3K/PI4K catalytic" evidence="13">
    <location>
        <begin position="1895"/>
        <end position="2253"/>
    </location>
</feature>
<dbReference type="GO" id="GO:0000184">
    <property type="term" value="P:nuclear-transcribed mRNA catabolic process, nonsense-mediated decay"/>
    <property type="evidence" value="ECO:0007669"/>
    <property type="project" value="UniProtKB-KW"/>
</dbReference>
<dbReference type="Gene3D" id="1.10.1070.11">
    <property type="entry name" value="Phosphatidylinositol 3-/4-kinase, catalytic domain"/>
    <property type="match status" value="1"/>
</dbReference>
<comment type="catalytic activity">
    <reaction evidence="9">
        <text>L-threonyl-[protein] + ATP = O-phospho-L-threonyl-[protein] + ADP + H(+)</text>
        <dbReference type="Rhea" id="RHEA:46608"/>
        <dbReference type="Rhea" id="RHEA-COMP:11060"/>
        <dbReference type="Rhea" id="RHEA-COMP:11605"/>
        <dbReference type="ChEBI" id="CHEBI:15378"/>
        <dbReference type="ChEBI" id="CHEBI:30013"/>
        <dbReference type="ChEBI" id="CHEBI:30616"/>
        <dbReference type="ChEBI" id="CHEBI:61977"/>
        <dbReference type="ChEBI" id="CHEBI:456216"/>
        <dbReference type="EC" id="2.7.11.1"/>
    </reaction>
</comment>
<evidence type="ECO:0000256" key="10">
    <source>
        <dbReference type="ARBA" id="ARBA00048679"/>
    </source>
</evidence>
<comment type="similarity">
    <text evidence="1">Belongs to the PI3/PI4-kinase family.</text>
</comment>
<dbReference type="InterPro" id="IPR031559">
    <property type="entry name" value="SMG1"/>
</dbReference>
<dbReference type="InterPro" id="IPR036940">
    <property type="entry name" value="PI3/4_kinase_cat_sf"/>
</dbReference>
<evidence type="ECO:0000259" key="14">
    <source>
        <dbReference type="PROSITE" id="PS51189"/>
    </source>
</evidence>
<keyword evidence="3" id="KW-0723">Serine/threonine-protein kinase</keyword>
<dbReference type="InterPro" id="IPR000403">
    <property type="entry name" value="PI3/4_kinase_cat_dom"/>
</dbReference>
<dbReference type="Pfam" id="PF00454">
    <property type="entry name" value="PI3_PI4_kinase"/>
    <property type="match status" value="1"/>
</dbReference>
<dbReference type="Pfam" id="PF15785">
    <property type="entry name" value="SMG1"/>
    <property type="match status" value="1"/>
</dbReference>
<keyword evidence="5" id="KW-0547">Nucleotide-binding</keyword>
<dbReference type="GO" id="GO:0005737">
    <property type="term" value="C:cytoplasm"/>
    <property type="evidence" value="ECO:0007669"/>
    <property type="project" value="TreeGrafter"/>
</dbReference>
<dbReference type="GO" id="GO:0031931">
    <property type="term" value="C:TORC1 complex"/>
    <property type="evidence" value="ECO:0007669"/>
    <property type="project" value="TreeGrafter"/>
</dbReference>
<dbReference type="InterPro" id="IPR016024">
    <property type="entry name" value="ARM-type_fold"/>
</dbReference>
<dbReference type="PANTHER" id="PTHR11139:SF119">
    <property type="entry name" value="SERINE_THREONINE-PROTEIN KINASE SMG1"/>
    <property type="match status" value="1"/>
</dbReference>
<dbReference type="GO" id="GO:0016242">
    <property type="term" value="P:negative regulation of macroautophagy"/>
    <property type="evidence" value="ECO:0007669"/>
    <property type="project" value="TreeGrafter"/>
</dbReference>
<feature type="domain" description="FATC" evidence="15">
    <location>
        <begin position="3281"/>
        <end position="3313"/>
    </location>
</feature>
<sequence>MSDERRMQDVRLGGSVNNVRTQPQHNHLPLGEKMPTAKMPSLIVSHMYGEDMKISKILRRLQSENNATAALELCNKLEIGVRAQPNATYICRSFDLLMENMITVLKQCPEECLEKVSTIMGLMGYINRNDFPVYKNYVIKAYQSCKSIRKYVMLALKTTFSCDAVNLDLSVYSERLLAVLKDYLENAEIAEIFIAVSETITEFSKHYKRAFEVHFMDIVDIIVGWHLEVEQPANLKLHCSVALQQFAPYFLKELDFTFRLLGQFLEDIVALGDEISHAPSPTDSLSGEVDAKNQQNKVELRIGCFIGAFNSILKTLANRVEFVGMIVGHSIVNEAAMTISKTAEQTLTMTLASEDTIMNINDFFCLLYTNSYDIINMVNIEELIALQMKQLNFFSDAPKQSLLYLILCVFRQLRTQLPLSTVTLVFETTHNPLATIKFTSNDKLRRLFLKVYHEILMIKNVPLLQETYRHVTADMYNAIETLEAYDDDTAAGQISKVLRAEATLNFYLTALSALATQTSSIISMYALYPSILELLITNCKAGATHLWLRHPTLHNALLSVLVVHCQKNHNFRPTSRLLREPLFAPKHALDENNSPTSENFSLILQFLAGILSAANDLNVTNLNLLLDWLSCILTECRENAAVLQQHANFIIICKSISQAVFASSIKCAKCMEIVLNYATVNGEVLAYFRQAAVIMLDANDARVRSAYTSILGKLPLTICLTSDVISSDIGVRKSELNDLMQWYRSTAYNAPLRNKYFKPFLERLESDTTCGDYEPLCQYAAEVFAKCWVARSRENCASYESAARRSCSALALWLEYEAARQCVRNKLRTTIGKPQETFLAIEAVISKYARILSTKSGLANVCTARKVTLPHLMSLQRNTRLLLGFIDSLEKHIYNAAEGTAFAIPALEKPIKTFFRINAHTCNEWLNRIRPSVNLIAMHSMMPELVIRNAEVILRMDKLSDVQLDHTVIMLVWALLCADESSTLQGLYIWLKTKHPRAAKRCVWILYAAEQAAGHKEQAADSYEAFLVEQELNLDARSKDFVVDQLIYCLYYTSQWARCRRIHARYKNGEKPDDIHYELAEALVDDYESEASRSVALQNAIMDLTSWSPNTSADGETSAPAPETFSYYHITQQLQDACVAHAFKWDAMSTPPLSEDVQACICSGVQELPYHNRMRVGEHRNALTDMLILNHVAQKLTCAQSMYTERMHDMRNTNDTEKSTFLLKSLMWTLLFEQRLGASADAARHYALYLDVANSARREGNGTFCRAMLQRFFRLKGFDESLSEVARMLRENEYTVSVHDADLVRGFSELAKCSYVNSANQMNAISLGAAYCTQIIQQVQDQPHATYPPSSADMLLTLADWLSPRVTGATTGHNASGPPVPNNNVNAALALTEMQELLQHLPDVTVHLVKESADDAVSTLIPPAEKAIGKLINASICQSSNSSDAWFAYGNWCYRWGKRLMEAKNTTEMKSGLPQRDMQAIREVLGGSVSDEAINRVVSVLNGQQLSNIDAEEDIEKSELSSSELIEQALRRVDILADKPSEQIASIIKIWRQAHRSVYVYYEMATKAYFNYLSIGASQLEAKNTLSDCTPVTVTLRLLRLIVKYAAGLQDVLEEGLRTTPLRPWKVIIPQLFSRLNHHEPYVRKSVADLLCRLAEDRPHLIIFPAVVGAHQESKESTLPFLGNTLKDANAGNNKEQKSSTQLSNCFRSLLQTLSQQAPDTVAHVQLLVKELKRVTLLWEEYWVHSLSQLYSEYAALFNALEAELKKAGGTASEKIIAKYATLMNHVVFDMQRIAAVTSKSADTNYERNFQERYSALIASTINELNQPFNPTKPFDGWMRIKQLYGVFQQRSLRGYASTLKIADLSPVLENMRNTAISMPGVDTYAKEPVYIKSVDSAVHILPTKTKPKKLAFYGSDGRKYTYLFKGLEDLHLDERIMQFLSISNSMMARANMGVDSLQRARAFKAHHYSVIPLGSQSGLISWVDGVTPLFAIYKKWQQRDAALKQQQKERQNTQQAGVQSTEVAPAATRPSELFYSKLTPLLAEQGMKITDPRKQWPLAILRRVLEELIKETPRDLLAKELWCFANTAADWRASVRNYSLSMSVMSVIGYVIGLGDRHLDNVLINLTSGEIVHIDYNVCFEKGKTLRVPEKVPFRMTPNLEEALGITGIEGTYRLGCEHVLKILRKERETLLTLLEAFVYDPLVDWTVSDDGTTTVARATSAYAAAFSLNALDAVAAGVQKEGNTKSNGSTDEATQRKPTWENTRQSLEVRLHELKPFWTQYRDDLQTRLSEIEGALDHLIELQAEIRREEQERDRITKQSAMIRELQALGTAMGSHALNTITDRYKSCKRDESALNVMKENVQKYQKDTHAILTIYFEQLLSTSVIRELSTLQLQLCDLQQNIATNEFELLHTLLEQSGQEQLYAQCDFTRREMDNTLYQQCRCALECIDLLQQYIGVMQFYPRSRLLENHLLKYEKAYRELLSGELSVGELQQQIEQWQESAPSISTDGAKSEAIQYAAGLEKVWIEANMEMSTAISDVNYHPNQVSILFDGAVATIHTFIALDPDTHTQALQSCMLETLSKATDSFLIIEECALDTQDYYLLNQQLNFLEMLQQLCQVAFPDADQHYYDNLLTLAETLQSLHNLKTAFEQTLPKRIVRLYMLDNDDEVQAALAEICAYAPNPADSPQRMHNGSAKVSLFFNEIYALFDDFETRVKLLRPTVEIIMERMGESNFKQFVESRLFVNATATIDSTLKYEVIANIFRSVRDNVKALLHNDTQQIYDVRRFSASINEYMNTMQHTILAGLPSLFAHMLHGRLTTLATQYPNLRCLEAATLLNAERLCRNLLHALQQGFSGKNYQMQVLQHTKWAGHCALVGSAHFWLNEAALQQSDTQLMYGFPKEKLLKSVQACSQSLSAWKHTIIKIHEDVNKYTAAVTQQLNWALQSNGSLLSVQADFMECVKAQQLRYNSLLESVTQIYDYANALLQYELLQSKDNRIQADNAFLAVLQQWSDAVASVQQSNASITPIEQSIVQLLDPEGKVDQCWIENIAGLLDEMTFASQRKLATLEHEQDALKEGLFEQGQQMLPLIDPQIRSEVRHIFKAITKNDRNTRATTAVDRIGSIAHARDLQHALRLFHNKLSELQMQLIARNTTDTTPTELKAKVHELLASHEQNYIGLLELAQRFSSDEREGASSSCRIPDSPLRNKGSYAAALEGTQKFTGNKDEATATLAVDDGAVDKKAGTANNPGEQKRNAYAVSVWKRVRMKLEGRDPDSNRRCTIAEQVDYILREAMNPDNLAVLYEGWTPWV</sequence>
<dbReference type="PROSITE" id="PS50290">
    <property type="entry name" value="PI3_4_KINASE_3"/>
    <property type="match status" value="1"/>
</dbReference>
<dbReference type="GO" id="GO:0031932">
    <property type="term" value="C:TORC2 complex"/>
    <property type="evidence" value="ECO:0007669"/>
    <property type="project" value="TreeGrafter"/>
</dbReference>
<dbReference type="Gene3D" id="3.30.1010.10">
    <property type="entry name" value="Phosphatidylinositol 3-kinase Catalytic Subunit, Chain A, domain 4"/>
    <property type="match status" value="1"/>
</dbReference>
<evidence type="ECO:0000256" key="1">
    <source>
        <dbReference type="ARBA" id="ARBA00011031"/>
    </source>
</evidence>
<dbReference type="Pfam" id="PF02260">
    <property type="entry name" value="FATC"/>
    <property type="match status" value="1"/>
</dbReference>
<dbReference type="CDD" id="cd05170">
    <property type="entry name" value="PIKKc_SMG1"/>
    <property type="match status" value="1"/>
</dbReference>
<dbReference type="GO" id="GO:0005634">
    <property type="term" value="C:nucleus"/>
    <property type="evidence" value="ECO:0007669"/>
    <property type="project" value="TreeGrafter"/>
</dbReference>
<dbReference type="GO" id="GO:0005524">
    <property type="term" value="F:ATP binding"/>
    <property type="evidence" value="ECO:0007669"/>
    <property type="project" value="UniProtKB-KW"/>
</dbReference>
<keyword evidence="4" id="KW-0808">Transferase</keyword>
<keyword evidence="11" id="KW-0175">Coiled coil</keyword>
<dbReference type="SMART" id="SM01343">
    <property type="entry name" value="FATC"/>
    <property type="match status" value="1"/>
</dbReference>
<dbReference type="InterPro" id="IPR003152">
    <property type="entry name" value="FATC_dom"/>
</dbReference>
<dbReference type="PROSITE" id="PS51190">
    <property type="entry name" value="FATC"/>
    <property type="match status" value="1"/>
</dbReference>
<evidence type="ECO:0000256" key="9">
    <source>
        <dbReference type="ARBA" id="ARBA00047899"/>
    </source>
</evidence>
<proteinExistence type="inferred from homology"/>
<organism evidence="16">
    <name type="scientific">Bactrocera latifrons</name>
    <name type="common">Malaysian fruit fly</name>
    <name type="synonym">Chaetodacus latifrons</name>
    <dbReference type="NCBI Taxonomy" id="174628"/>
    <lineage>
        <taxon>Eukaryota</taxon>
        <taxon>Metazoa</taxon>
        <taxon>Ecdysozoa</taxon>
        <taxon>Arthropoda</taxon>
        <taxon>Hexapoda</taxon>
        <taxon>Insecta</taxon>
        <taxon>Pterygota</taxon>
        <taxon>Neoptera</taxon>
        <taxon>Endopterygota</taxon>
        <taxon>Diptera</taxon>
        <taxon>Brachycera</taxon>
        <taxon>Muscomorpha</taxon>
        <taxon>Tephritoidea</taxon>
        <taxon>Tephritidae</taxon>
        <taxon>Bactrocera</taxon>
        <taxon>Bactrocera</taxon>
    </lineage>
</organism>
<dbReference type="FunFam" id="1.10.1070.11:FF:000023">
    <property type="entry name" value="serine/threonine-protein kinase SMG1 isoform X1"/>
    <property type="match status" value="1"/>
</dbReference>
<gene>
    <name evidence="16" type="primary">Smg1_1</name>
    <name evidence="16" type="ORF">c0_g1_i3</name>
</gene>
<keyword evidence="6 16" id="KW-0418">Kinase</keyword>
<feature type="region of interest" description="Disordered" evidence="12">
    <location>
        <begin position="2242"/>
        <end position="2264"/>
    </location>
</feature>
<evidence type="ECO:0000256" key="11">
    <source>
        <dbReference type="SAM" id="Coils"/>
    </source>
</evidence>
<keyword evidence="7" id="KW-0067">ATP-binding</keyword>
<evidence type="ECO:0000256" key="8">
    <source>
        <dbReference type="ARBA" id="ARBA00023161"/>
    </source>
</evidence>
<evidence type="ECO:0000256" key="5">
    <source>
        <dbReference type="ARBA" id="ARBA00022741"/>
    </source>
</evidence>
<feature type="coiled-coil region" evidence="11">
    <location>
        <begin position="2284"/>
        <end position="2321"/>
    </location>
</feature>
<dbReference type="PANTHER" id="PTHR11139">
    <property type="entry name" value="ATAXIA TELANGIECTASIA MUTATED ATM -RELATED"/>
    <property type="match status" value="1"/>
</dbReference>
<dbReference type="SUPFAM" id="SSF48371">
    <property type="entry name" value="ARM repeat"/>
    <property type="match status" value="2"/>
</dbReference>
<dbReference type="SUPFAM" id="SSF56112">
    <property type="entry name" value="Protein kinase-like (PK-like)"/>
    <property type="match status" value="1"/>
</dbReference>
<evidence type="ECO:0000259" key="13">
    <source>
        <dbReference type="PROSITE" id="PS50290"/>
    </source>
</evidence>
<evidence type="ECO:0000256" key="7">
    <source>
        <dbReference type="ARBA" id="ARBA00022840"/>
    </source>
</evidence>
<evidence type="ECO:0000259" key="15">
    <source>
        <dbReference type="PROSITE" id="PS51190"/>
    </source>
</evidence>
<name>A0A0K8UX79_BACLA</name>
<dbReference type="OrthoDB" id="10065496at2759"/>
<feature type="domain" description="FAT" evidence="14">
    <location>
        <begin position="1267"/>
        <end position="1672"/>
    </location>
</feature>
<dbReference type="GO" id="GO:0004674">
    <property type="term" value="F:protein serine/threonine kinase activity"/>
    <property type="evidence" value="ECO:0007669"/>
    <property type="project" value="UniProtKB-KW"/>
</dbReference>